<evidence type="ECO:0000259" key="3">
    <source>
        <dbReference type="PROSITE" id="PS51371"/>
    </source>
</evidence>
<keyword evidence="1 2" id="KW-0129">CBS domain</keyword>
<dbReference type="EMBL" id="CP070872">
    <property type="protein sequence ID" value="QSE76049.1"/>
    <property type="molecule type" value="Genomic_DNA"/>
</dbReference>
<dbReference type="PANTHER" id="PTHR43080">
    <property type="entry name" value="CBS DOMAIN-CONTAINING PROTEIN CBSX3, MITOCHONDRIAL"/>
    <property type="match status" value="1"/>
</dbReference>
<reference evidence="4 5" key="1">
    <citation type="submission" date="2021-02" db="EMBL/GenBank/DDBJ databases">
        <title>Complete genome sequence of Lactococcus lactis strain K_LL004.</title>
        <authorList>
            <person name="Kim H.B."/>
        </authorList>
    </citation>
    <scope>NUCLEOTIDE SEQUENCE [LARGE SCALE GENOMIC DNA]</scope>
    <source>
        <strain evidence="4 5">K_LL004</strain>
    </source>
</reference>
<dbReference type="InterPro" id="IPR048125">
    <property type="entry name" value="CBS_CbpB"/>
</dbReference>
<evidence type="ECO:0000256" key="2">
    <source>
        <dbReference type="PROSITE-ProRule" id="PRU00703"/>
    </source>
</evidence>
<dbReference type="NCBIfam" id="NF041630">
    <property type="entry name" value="CBS_CbpB"/>
    <property type="match status" value="1"/>
</dbReference>
<evidence type="ECO:0000313" key="4">
    <source>
        <dbReference type="EMBL" id="QSE76049.1"/>
    </source>
</evidence>
<dbReference type="KEGG" id="lti:JW886_06140"/>
<evidence type="ECO:0000256" key="1">
    <source>
        <dbReference type="ARBA" id="ARBA00023122"/>
    </source>
</evidence>
<name>A0AA45QQL4_9LACT</name>
<dbReference type="PANTHER" id="PTHR43080:SF2">
    <property type="entry name" value="CBS DOMAIN-CONTAINING PROTEIN"/>
    <property type="match status" value="1"/>
</dbReference>
<keyword evidence="5" id="KW-1185">Reference proteome</keyword>
<dbReference type="InterPro" id="IPR000644">
    <property type="entry name" value="CBS_dom"/>
</dbReference>
<protein>
    <submittedName>
        <fullName evidence="4">CBS domain-containing protein</fullName>
    </submittedName>
</protein>
<dbReference type="InterPro" id="IPR051257">
    <property type="entry name" value="Diverse_CBS-Domain"/>
</dbReference>
<accession>A0AA45QQL4</accession>
<organism evidence="4 5">
    <name type="scientific">Lactococcus taiwanensis</name>
    <dbReference type="NCBI Taxonomy" id="1151742"/>
    <lineage>
        <taxon>Bacteria</taxon>
        <taxon>Bacillati</taxon>
        <taxon>Bacillota</taxon>
        <taxon>Bacilli</taxon>
        <taxon>Lactobacillales</taxon>
        <taxon>Streptococcaceae</taxon>
        <taxon>Lactococcus</taxon>
    </lineage>
</organism>
<dbReference type="RefSeq" id="WP_200407309.1">
    <property type="nucleotide sequence ID" value="NZ_BNDT01000003.1"/>
</dbReference>
<dbReference type="InterPro" id="IPR046342">
    <property type="entry name" value="CBS_dom_sf"/>
</dbReference>
<feature type="domain" description="CBS" evidence="3">
    <location>
        <begin position="18"/>
        <end position="78"/>
    </location>
</feature>
<evidence type="ECO:0000313" key="5">
    <source>
        <dbReference type="Proteomes" id="UP000663608"/>
    </source>
</evidence>
<dbReference type="Proteomes" id="UP000663608">
    <property type="component" value="Chromosome"/>
</dbReference>
<dbReference type="SUPFAM" id="SSF54631">
    <property type="entry name" value="CBS-domain pair"/>
    <property type="match status" value="1"/>
</dbReference>
<dbReference type="SMART" id="SM00116">
    <property type="entry name" value="CBS"/>
    <property type="match status" value="2"/>
</dbReference>
<dbReference type="Gene3D" id="3.10.580.10">
    <property type="entry name" value="CBS-domain"/>
    <property type="match status" value="1"/>
</dbReference>
<sequence length="153" mass="17570">MIDKHIEAFIMSQSATFMIPAQNVAVLLAEHNIAHAKLLLSQYKYSRVPVLNKDKEYVGVLGLNEIVEFEMEHDFFYEKSQNTPISEIVNTDIATVRPSVPLEEMLNKLIKEPFLPVVKGQEFLGIIVRQEILKAFSAFAHDFTKDYEITKRD</sequence>
<dbReference type="PROSITE" id="PS51371">
    <property type="entry name" value="CBS"/>
    <property type="match status" value="1"/>
</dbReference>
<dbReference type="Pfam" id="PF00571">
    <property type="entry name" value="CBS"/>
    <property type="match status" value="2"/>
</dbReference>
<dbReference type="AlphaFoldDB" id="A0AA45QQL4"/>
<proteinExistence type="predicted"/>
<gene>
    <name evidence="4" type="ORF">JW886_06140</name>
</gene>